<name>A0A4R1HCV5_9GAMM</name>
<dbReference type="GO" id="GO:0097163">
    <property type="term" value="F:sulfur carrier activity"/>
    <property type="evidence" value="ECO:0007669"/>
    <property type="project" value="TreeGrafter"/>
</dbReference>
<organism evidence="4 5">
    <name type="scientific">Thiogranum longum</name>
    <dbReference type="NCBI Taxonomy" id="1537524"/>
    <lineage>
        <taxon>Bacteria</taxon>
        <taxon>Pseudomonadati</taxon>
        <taxon>Pseudomonadota</taxon>
        <taxon>Gammaproteobacteria</taxon>
        <taxon>Chromatiales</taxon>
        <taxon>Ectothiorhodospiraceae</taxon>
        <taxon>Thiogranum</taxon>
    </lineage>
</organism>
<evidence type="ECO:0000256" key="2">
    <source>
        <dbReference type="ARBA" id="ARBA00022490"/>
    </source>
</evidence>
<comment type="subcellular location">
    <subcellularLocation>
        <location evidence="1">Cytoplasm</location>
    </subcellularLocation>
</comment>
<evidence type="ECO:0000256" key="1">
    <source>
        <dbReference type="ARBA" id="ARBA00004496"/>
    </source>
</evidence>
<dbReference type="InterPro" id="IPR042072">
    <property type="entry name" value="DsrC-like_C"/>
</dbReference>
<gene>
    <name evidence="4" type="ORF">DFR30_1309</name>
</gene>
<comment type="function">
    <text evidence="3">Part of a sulfur-relay system.</text>
</comment>
<dbReference type="PANTHER" id="PTHR37010:SF1">
    <property type="entry name" value="SULFURTRANSFERASE TUSE"/>
    <property type="match status" value="1"/>
</dbReference>
<proteinExistence type="inferred from homology"/>
<evidence type="ECO:0000313" key="5">
    <source>
        <dbReference type="Proteomes" id="UP000295707"/>
    </source>
</evidence>
<dbReference type="SUPFAM" id="SSF69721">
    <property type="entry name" value="DsrC, the gamma subunit of dissimilatory sulfite reductase"/>
    <property type="match status" value="1"/>
</dbReference>
<comment type="similarity">
    <text evidence="3">Belongs to the dsrC/tusE family.</text>
</comment>
<dbReference type="GO" id="GO:0005737">
    <property type="term" value="C:cytoplasm"/>
    <property type="evidence" value="ECO:0007669"/>
    <property type="project" value="UniProtKB-SubCell"/>
</dbReference>
<dbReference type="InterPro" id="IPR007453">
    <property type="entry name" value="DsrC/TusE"/>
</dbReference>
<dbReference type="EC" id="2.8.1.-" evidence="3"/>
<dbReference type="Gene3D" id="3.30.1420.10">
    <property type="match status" value="1"/>
</dbReference>
<dbReference type="Gene3D" id="1.10.10.370">
    <property type="entry name" value="DsrC-like protein, C-terminal domain"/>
    <property type="match status" value="1"/>
</dbReference>
<dbReference type="InterPro" id="IPR043163">
    <property type="entry name" value="DsrC-like_N"/>
</dbReference>
<reference evidence="4 5" key="1">
    <citation type="submission" date="2019-03" db="EMBL/GenBank/DDBJ databases">
        <title>Genomic Encyclopedia of Type Strains, Phase IV (KMG-IV): sequencing the most valuable type-strain genomes for metagenomic binning, comparative biology and taxonomic classification.</title>
        <authorList>
            <person name="Goeker M."/>
        </authorList>
    </citation>
    <scope>NUCLEOTIDE SEQUENCE [LARGE SCALE GENOMIC DNA]</scope>
    <source>
        <strain evidence="4 5">DSM 19610</strain>
    </source>
</reference>
<dbReference type="PANTHER" id="PTHR37010">
    <property type="entry name" value="SULFURTRANSFERASE TUSE"/>
    <property type="match status" value="1"/>
</dbReference>
<dbReference type="GO" id="GO:0016740">
    <property type="term" value="F:transferase activity"/>
    <property type="evidence" value="ECO:0007669"/>
    <property type="project" value="UniProtKB-KW"/>
</dbReference>
<dbReference type="EMBL" id="SMFX01000001">
    <property type="protein sequence ID" value="TCK18050.1"/>
    <property type="molecule type" value="Genomic_DNA"/>
</dbReference>
<evidence type="ECO:0000256" key="3">
    <source>
        <dbReference type="PIRNR" id="PIRNR006223"/>
    </source>
</evidence>
<evidence type="ECO:0000313" key="4">
    <source>
        <dbReference type="EMBL" id="TCK18050.1"/>
    </source>
</evidence>
<keyword evidence="3" id="KW-0808">Transferase</keyword>
<protein>
    <recommendedName>
        <fullName evidence="3">Sulfurtransferase</fullName>
        <ecNumber evidence="3">2.8.1.-</ecNumber>
    </recommendedName>
</protein>
<keyword evidence="2" id="KW-0963">Cytoplasm</keyword>
<dbReference type="Proteomes" id="UP000295707">
    <property type="component" value="Unassembled WGS sequence"/>
</dbReference>
<dbReference type="PIRSF" id="PIRSF006223">
    <property type="entry name" value="DsrC_TusE"/>
    <property type="match status" value="1"/>
</dbReference>
<dbReference type="InterPro" id="IPR025526">
    <property type="entry name" value="DsrC-like_dom_sf"/>
</dbReference>
<dbReference type="RefSeq" id="WP_132971879.1">
    <property type="nucleotide sequence ID" value="NZ_SMFX01000001.1"/>
</dbReference>
<dbReference type="AlphaFoldDB" id="A0A4R1HCV5"/>
<comment type="caution">
    <text evidence="4">The sequence shown here is derived from an EMBL/GenBank/DDBJ whole genome shotgun (WGS) entry which is preliminary data.</text>
</comment>
<dbReference type="GO" id="GO:0002143">
    <property type="term" value="P:tRNA wobble position uridine thiolation"/>
    <property type="evidence" value="ECO:0007669"/>
    <property type="project" value="TreeGrafter"/>
</dbReference>
<dbReference type="Pfam" id="PF04358">
    <property type="entry name" value="DsrC"/>
    <property type="match status" value="1"/>
</dbReference>
<sequence>MNLEINKKTIECNEQGFLCDLDEWSEEVSSALAKRDGVELFVDHWELIWYFRDYYKENLSNPTMHTVIRTLGHKGDKFHDQKEYERHIYKLFPKDPVHEVCKLAGLPMPPPDT</sequence>
<accession>A0A4R1HCV5</accession>
<dbReference type="OrthoDB" id="9786347at2"/>
<keyword evidence="5" id="KW-1185">Reference proteome</keyword>
<dbReference type="NCBIfam" id="TIGR03342">
    <property type="entry name" value="dsrC_tusE_dsvC"/>
    <property type="match status" value="1"/>
</dbReference>